<feature type="transmembrane region" description="Helical" evidence="8">
    <location>
        <begin position="1910"/>
        <end position="1933"/>
    </location>
</feature>
<keyword evidence="5 8" id="KW-1133">Transmembrane helix</keyword>
<dbReference type="InterPro" id="IPR036259">
    <property type="entry name" value="MFS_trans_sf"/>
</dbReference>
<gene>
    <name evidence="10" type="ORF">DDE83_003600</name>
</gene>
<dbReference type="Gene3D" id="1.25.10.10">
    <property type="entry name" value="Leucine-rich Repeat Variant"/>
    <property type="match status" value="1"/>
</dbReference>
<dbReference type="PANTHER" id="PTHR23501">
    <property type="entry name" value="MAJOR FACILITATOR SUPERFAMILY"/>
    <property type="match status" value="1"/>
</dbReference>
<dbReference type="Pfam" id="PF07690">
    <property type="entry name" value="MFS_1"/>
    <property type="match status" value="1"/>
</dbReference>
<feature type="transmembrane region" description="Helical" evidence="8">
    <location>
        <begin position="1817"/>
        <end position="1839"/>
    </location>
</feature>
<dbReference type="SUPFAM" id="SSF103473">
    <property type="entry name" value="MFS general substrate transporter"/>
    <property type="match status" value="1"/>
</dbReference>
<dbReference type="Pfam" id="PF20168">
    <property type="entry name" value="PDS5"/>
    <property type="match status" value="1"/>
</dbReference>
<feature type="compositionally biased region" description="Acidic residues" evidence="7">
    <location>
        <begin position="1373"/>
        <end position="1387"/>
    </location>
</feature>
<feature type="transmembrane region" description="Helical" evidence="8">
    <location>
        <begin position="1646"/>
        <end position="1667"/>
    </location>
</feature>
<evidence type="ECO:0000313" key="11">
    <source>
        <dbReference type="Proteomes" id="UP000249619"/>
    </source>
</evidence>
<evidence type="ECO:0000256" key="8">
    <source>
        <dbReference type="SAM" id="Phobius"/>
    </source>
</evidence>
<evidence type="ECO:0000313" key="10">
    <source>
        <dbReference type="EMBL" id="RAR13074.1"/>
    </source>
</evidence>
<dbReference type="FunFam" id="1.20.1250.20:FF:000436">
    <property type="entry name" value="MFS transporter, putative"/>
    <property type="match status" value="1"/>
</dbReference>
<evidence type="ECO:0000256" key="5">
    <source>
        <dbReference type="ARBA" id="ARBA00022989"/>
    </source>
</evidence>
<feature type="compositionally biased region" description="Acidic residues" evidence="7">
    <location>
        <begin position="1395"/>
        <end position="1413"/>
    </location>
</feature>
<feature type="transmembrane region" description="Helical" evidence="8">
    <location>
        <begin position="1679"/>
        <end position="1703"/>
    </location>
</feature>
<dbReference type="EMBL" id="QGDH01000041">
    <property type="protein sequence ID" value="RAR13074.1"/>
    <property type="molecule type" value="Genomic_DNA"/>
</dbReference>
<evidence type="ECO:0000256" key="4">
    <source>
        <dbReference type="ARBA" id="ARBA00022692"/>
    </source>
</evidence>
<name>A0A364N6X4_STELY</name>
<comment type="caution">
    <text evidence="10">The sequence shown here is derived from an EMBL/GenBank/DDBJ whole genome shotgun (WGS) entry which is preliminary data.</text>
</comment>
<feature type="transmembrane region" description="Helical" evidence="8">
    <location>
        <begin position="1621"/>
        <end position="1640"/>
    </location>
</feature>
<dbReference type="STRING" id="183478.A0A364N6X4"/>
<comment type="similarity">
    <text evidence="2">Belongs to the major facilitator superfamily.</text>
</comment>
<organism evidence="10 11">
    <name type="scientific">Stemphylium lycopersici</name>
    <name type="common">Tomato gray leaf spot disease fungus</name>
    <name type="synonym">Thyrospora lycopersici</name>
    <dbReference type="NCBI Taxonomy" id="183478"/>
    <lineage>
        <taxon>Eukaryota</taxon>
        <taxon>Fungi</taxon>
        <taxon>Dikarya</taxon>
        <taxon>Ascomycota</taxon>
        <taxon>Pezizomycotina</taxon>
        <taxon>Dothideomycetes</taxon>
        <taxon>Pleosporomycetidae</taxon>
        <taxon>Pleosporales</taxon>
        <taxon>Pleosporineae</taxon>
        <taxon>Pleosporaceae</taxon>
        <taxon>Stemphylium</taxon>
    </lineage>
</organism>
<evidence type="ECO:0000256" key="7">
    <source>
        <dbReference type="SAM" id="MobiDB-lite"/>
    </source>
</evidence>
<dbReference type="Gene3D" id="1.20.1250.20">
    <property type="entry name" value="MFS general substrate transporter like domains"/>
    <property type="match status" value="1"/>
</dbReference>
<dbReference type="CDD" id="cd17502">
    <property type="entry name" value="MFS_Azr1_MDR_like"/>
    <property type="match status" value="1"/>
</dbReference>
<dbReference type="FunFam" id="1.20.1720.10:FF:000013">
    <property type="entry name" value="Related to multidrug resistance proteins"/>
    <property type="match status" value="1"/>
</dbReference>
<reference evidence="11" key="1">
    <citation type="submission" date="2018-05" db="EMBL/GenBank/DDBJ databases">
        <title>Draft genome sequence of Stemphylium lycopersici strain CIDEFI 213.</title>
        <authorList>
            <person name="Medina R."/>
            <person name="Franco M.E.E."/>
            <person name="Lucentini C.G."/>
            <person name="Saparrat M.C.N."/>
            <person name="Balatti P.A."/>
        </authorList>
    </citation>
    <scope>NUCLEOTIDE SEQUENCE [LARGE SCALE GENOMIC DNA]</scope>
    <source>
        <strain evidence="11">CIDEFI 213</strain>
    </source>
</reference>
<dbReference type="GO" id="GO:0005886">
    <property type="term" value="C:plasma membrane"/>
    <property type="evidence" value="ECO:0007669"/>
    <property type="project" value="TreeGrafter"/>
</dbReference>
<feature type="transmembrane region" description="Helical" evidence="8">
    <location>
        <begin position="1749"/>
        <end position="1767"/>
    </location>
</feature>
<evidence type="ECO:0000259" key="9">
    <source>
        <dbReference type="PROSITE" id="PS50850"/>
    </source>
</evidence>
<feature type="transmembrane region" description="Helical" evidence="8">
    <location>
        <begin position="1590"/>
        <end position="1609"/>
    </location>
</feature>
<dbReference type="InterPro" id="IPR011989">
    <property type="entry name" value="ARM-like"/>
</dbReference>
<dbReference type="InterPro" id="IPR016024">
    <property type="entry name" value="ARM-type_fold"/>
</dbReference>
<sequence length="2017" mass="220911">MAPRSRRSAAAATEVVPDEEQEELEQEEEMQDGLKKLKFKQTLVGRPGKQIGVSDLLTRLKALLDELRTIDQEEAHRESLMPVAESLAHQSLLQHKDNGVRAWTVCCIVDMLKLFAPDAPYPASKLKEIFSVIIHKLLPLLADPSHPYNSQHMYILRSLAEWKSILLINEIPGSDQLTSALFTTCFDVLSGPSKGEELSKNIEHNMTEVLSTIIDEAPAVTHDVVDVVVAQFLWADPITLGASKGKKSVQIDAKQSTLRRKEAPPAYNMAKNVCNSFPEKMARLIGNYFSSVIVDFTNSGTTYKGHAKDDGDDDLPRGPSEDDLNEAHKAHRLLRELWKCCPGVLQEIIPHLQDELATENVQLRQLATETFGDMISGIGAAGPPPLPDLDPVAYPSQSLSPSQPARPFDYLTTPVSINSFPTQYPVAYHSFLQRKNDKSAVIRASWTTGIGRILMTSAGGIGLDLEEEQKLLKYFGECLIDSDEKVRLAAVKAVAHFEFNDIVRKLGSNGGMAEPGSILSNLADRVKDKKNIIHSESMRLLGKIWGVAAGAIAEGDESIKSLLGPIPSRILEACYVNDVEINVQVDLALYDSLLPLGYPPMKAKVAPAGHSQVVKDSQTTSEQSYTEADLDKIRTERQLVLVNGLEEKAKKVFFAKQGNQGPGAKYMEHFLKLCEDYNGGVTDKSGKDVTTNLEGLITYYAKTLPDPTRVRDDLWKFAKAHDRRAYALMRFCMDPASEYRKVFRSIKELRKRIEDGPGASLLDTLTPLLYRVSLLCYNKSHVPAVIEFTRTDNKGLGATAHELLKEISTKHPKVFSTHVKDLCKTLESEAPTATKPNPPGAVDDLKACAAFAKKFPTDIPMNGKDSRKLVQSFLNFAFYGTPPQAAKHAITIIMNSDDKKEMHAKEILTKSIKGFEYGGAHWLTKLAALSQLVLLAQSDCEDEMDAVIEIAIQEVLRKPHATSPEADAEWMEVPDDDIQGRSWAIKILVNRLRSLPAEATSKDAVQDTYTLLNRYVKNNGEGSTDDSTPQAHKSRQRLLAANSLLKLSCHKRLDPFLTSADFIQLALVTHDPCAQVRKGFADKLMKYLGQGRLPPRFYTILFFLAHEPEKNIKSSTMTWIRARRAAFAARKETVLESVFARLLSLLAHHPDFDTEDETLKLMSEYILYYLKCVATEENLSLIFHVAQRVKGVADGIAPSRQADENLYILSDLAQALIRSWEEQNNWTMQSYPGKMKLPSGIFRPLESHDRAQEIAKKIWIGEDLVEELDPLVRRAIRSKKRKASEGAEKPRKKNKGDRPMKEKRARGDRPVKTPKKKRRAGGGDDDDDASDVEGGVAPSSGPRRKSDRRSTAHKSYVEVSSDDEGAGAGSAEAQEEEADTSEQEGEGESSPAPEQDVDMADAEEAEAAAEESELSNPEPLSEPEADPEPAPARKTRGKASAKTNGAKSSPAQKRKAAEPAKEATPPKSAKSATKARATKTKANGTTAAALSSPAAANGTPLPPGIDLLACFDALDDENMSAVNRVSSPTMNARQIAAEATVFDQTNLLPRKQLLIVLAVLAVSHVICFIDQTGIGVALPTIGRDLDAEDTISWAGTSALIANTIFQVLYGRMSDLFGRKSVLLSALALLTASDLLCGLSRNATMLYIFRGFAGVANGGVASLSAIIVSDIVTLKERGKWQGVIGACVGLGNMSGPFIAAVFVQKSTWRGFFWLVSPVAAACGILCLLMLPTPKNQSRADMKTVLKSIDYGGIFFGSAALILTLIPIAGGGDYFDWNSPMVISMLTIGACCLLAFIYIEHRIALLPMMPLSLFKSGPVSVMLFQNFLFGIVAYSQTYYLPLFFQNARRLSPITSATLMLPISCSQMLSSIIAGQYISRRERYGEVIWLGLFLWTLGVGLTCIFSLETPLYVIAIIFFVQGTGIGAVFQPVLIALQAHCTKAQRAIVISNRNFIRSLGGATGLAISAAALQSSLHKAMPPEFHKLALNSPGVCDGESHDLHYECSIYGAVFVGLRVHQG</sequence>
<feature type="transmembrane region" description="Helical" evidence="8">
    <location>
        <begin position="1709"/>
        <end position="1729"/>
    </location>
</feature>
<keyword evidence="4 8" id="KW-0812">Transmembrane</keyword>
<feature type="domain" description="Major facilitator superfamily (MFS) profile" evidence="9">
    <location>
        <begin position="1556"/>
        <end position="2017"/>
    </location>
</feature>
<dbReference type="InterPro" id="IPR020846">
    <property type="entry name" value="MFS_dom"/>
</dbReference>
<feature type="compositionally biased region" description="Low complexity" evidence="7">
    <location>
        <begin position="1462"/>
        <end position="1496"/>
    </location>
</feature>
<dbReference type="OrthoDB" id="200660at2759"/>
<keyword evidence="3" id="KW-0813">Transport</keyword>
<feature type="region of interest" description="Disordered" evidence="7">
    <location>
        <begin position="302"/>
        <end position="323"/>
    </location>
</feature>
<proteinExistence type="inferred from homology"/>
<dbReference type="CDD" id="cd19953">
    <property type="entry name" value="PDS5"/>
    <property type="match status" value="1"/>
</dbReference>
<feature type="compositionally biased region" description="Basic and acidic residues" evidence="7">
    <location>
        <begin position="306"/>
        <end position="323"/>
    </location>
</feature>
<keyword evidence="11" id="KW-1185">Reference proteome</keyword>
<evidence type="ECO:0000256" key="3">
    <source>
        <dbReference type="ARBA" id="ARBA00022448"/>
    </source>
</evidence>
<feature type="compositionally biased region" description="Acidic residues" evidence="7">
    <location>
        <begin position="16"/>
        <end position="30"/>
    </location>
</feature>
<keyword evidence="6 8" id="KW-0472">Membrane</keyword>
<dbReference type="SUPFAM" id="SSF48371">
    <property type="entry name" value="ARM repeat"/>
    <property type="match status" value="1"/>
</dbReference>
<dbReference type="Gene3D" id="1.20.1720.10">
    <property type="entry name" value="Multidrug resistance protein D"/>
    <property type="match status" value="1"/>
</dbReference>
<feature type="transmembrane region" description="Helical" evidence="8">
    <location>
        <begin position="1553"/>
        <end position="1578"/>
    </location>
</feature>
<feature type="transmembrane region" description="Helical" evidence="8">
    <location>
        <begin position="1779"/>
        <end position="1797"/>
    </location>
</feature>
<evidence type="ECO:0000256" key="2">
    <source>
        <dbReference type="ARBA" id="ARBA00008335"/>
    </source>
</evidence>
<dbReference type="GO" id="GO:0012505">
    <property type="term" value="C:endomembrane system"/>
    <property type="evidence" value="ECO:0007669"/>
    <property type="project" value="UniProtKB-SubCell"/>
</dbReference>
<dbReference type="GO" id="GO:0046943">
    <property type="term" value="F:carboxylic acid transmembrane transporter activity"/>
    <property type="evidence" value="ECO:0007669"/>
    <property type="project" value="UniProtKB-ARBA"/>
</dbReference>
<dbReference type="InterPro" id="IPR011701">
    <property type="entry name" value="MFS"/>
</dbReference>
<dbReference type="PROSITE" id="PS50850">
    <property type="entry name" value="MFS"/>
    <property type="match status" value="1"/>
</dbReference>
<feature type="region of interest" description="Disordered" evidence="7">
    <location>
        <begin position="1"/>
        <end position="30"/>
    </location>
</feature>
<dbReference type="Proteomes" id="UP000249619">
    <property type="component" value="Unassembled WGS sequence"/>
</dbReference>
<comment type="subcellular location">
    <subcellularLocation>
        <location evidence="1">Endomembrane system</location>
        <topology evidence="1">Multi-pass membrane protein</topology>
    </subcellularLocation>
</comment>
<feature type="compositionally biased region" description="Basic and acidic residues" evidence="7">
    <location>
        <begin position="1296"/>
        <end position="1311"/>
    </location>
</feature>
<feature type="region of interest" description="Disordered" evidence="7">
    <location>
        <begin position="1278"/>
        <end position="1498"/>
    </location>
</feature>
<evidence type="ECO:0000256" key="6">
    <source>
        <dbReference type="ARBA" id="ARBA00023136"/>
    </source>
</evidence>
<protein>
    <submittedName>
        <fullName evidence="10">Sister chromatid cohesion and DNA repair protein (BimD)</fullName>
    </submittedName>
</protein>
<accession>A0A364N6X4</accession>
<evidence type="ECO:0000256" key="1">
    <source>
        <dbReference type="ARBA" id="ARBA00004127"/>
    </source>
</evidence>
<feature type="transmembrane region" description="Helical" evidence="8">
    <location>
        <begin position="1884"/>
        <end position="1904"/>
    </location>
</feature>
<dbReference type="PANTHER" id="PTHR23501:SF78">
    <property type="entry name" value="MAJOR FACILITATOR SUPERFAMILY (MFS) PROFILE DOMAIN-CONTAINING PROTEIN-RELATED"/>
    <property type="match status" value="1"/>
</dbReference>